<dbReference type="EMBL" id="OZ035830">
    <property type="protein sequence ID" value="CAL1612848.1"/>
    <property type="molecule type" value="Genomic_DNA"/>
</dbReference>
<accession>A0AAV2MHD7</accession>
<dbReference type="InterPro" id="IPR036179">
    <property type="entry name" value="Ig-like_dom_sf"/>
</dbReference>
<evidence type="ECO:0000256" key="1">
    <source>
        <dbReference type="SAM" id="Phobius"/>
    </source>
</evidence>
<dbReference type="InterPro" id="IPR007110">
    <property type="entry name" value="Ig-like_dom"/>
</dbReference>
<dbReference type="InterPro" id="IPR013783">
    <property type="entry name" value="Ig-like_fold"/>
</dbReference>
<sequence>MTFGNSSFLVVHDGESSQSCPQVRQSPPSASVAPGGSVSLHCSLWDQHKSLLQCPPQHSVHWFRAGSLKPHTGFTVSVTNSSCVFLSTTIEDSSEAGTYYCAVDTCGRLLFGPGTKVETPAPSEPVVGVLTVLLCGCVLLLFIVVLLIVLCVRMKRASVCAHCSASSGSVAGPDFDAPENMGTSADLHYAGLNFSSRKMKLSSKTRGEECVYSSVREEQLR</sequence>
<proteinExistence type="predicted"/>
<evidence type="ECO:0000313" key="4">
    <source>
        <dbReference type="Proteomes" id="UP001497482"/>
    </source>
</evidence>
<gene>
    <name evidence="3" type="ORF">KC01_LOCUS39139</name>
</gene>
<keyword evidence="1" id="KW-1133">Transmembrane helix</keyword>
<keyword evidence="1" id="KW-0472">Membrane</keyword>
<protein>
    <recommendedName>
        <fullName evidence="2">Ig-like domain-containing protein</fullName>
    </recommendedName>
</protein>
<dbReference type="AlphaFoldDB" id="A0AAV2MHD7"/>
<keyword evidence="1" id="KW-0812">Transmembrane</keyword>
<dbReference type="SMART" id="SM00409">
    <property type="entry name" value="IG"/>
    <property type="match status" value="1"/>
</dbReference>
<feature type="domain" description="Ig-like" evidence="2">
    <location>
        <begin position="21"/>
        <end position="103"/>
    </location>
</feature>
<keyword evidence="4" id="KW-1185">Reference proteome</keyword>
<dbReference type="Proteomes" id="UP001497482">
    <property type="component" value="Chromosome 8"/>
</dbReference>
<reference evidence="3 4" key="1">
    <citation type="submission" date="2024-04" db="EMBL/GenBank/DDBJ databases">
        <authorList>
            <person name="Waldvogel A.-M."/>
            <person name="Schoenle A."/>
        </authorList>
    </citation>
    <scope>NUCLEOTIDE SEQUENCE [LARGE SCALE GENOMIC DNA]</scope>
</reference>
<organism evidence="3 4">
    <name type="scientific">Knipowitschia caucasica</name>
    <name type="common">Caucasian dwarf goby</name>
    <name type="synonym">Pomatoschistus caucasicus</name>
    <dbReference type="NCBI Taxonomy" id="637954"/>
    <lineage>
        <taxon>Eukaryota</taxon>
        <taxon>Metazoa</taxon>
        <taxon>Chordata</taxon>
        <taxon>Craniata</taxon>
        <taxon>Vertebrata</taxon>
        <taxon>Euteleostomi</taxon>
        <taxon>Actinopterygii</taxon>
        <taxon>Neopterygii</taxon>
        <taxon>Teleostei</taxon>
        <taxon>Neoteleostei</taxon>
        <taxon>Acanthomorphata</taxon>
        <taxon>Gobiaria</taxon>
        <taxon>Gobiiformes</taxon>
        <taxon>Gobioidei</taxon>
        <taxon>Gobiidae</taxon>
        <taxon>Gobiinae</taxon>
        <taxon>Knipowitschia</taxon>
    </lineage>
</organism>
<dbReference type="SUPFAM" id="SSF48726">
    <property type="entry name" value="Immunoglobulin"/>
    <property type="match status" value="1"/>
</dbReference>
<dbReference type="CDD" id="cd00099">
    <property type="entry name" value="IgV"/>
    <property type="match status" value="1"/>
</dbReference>
<dbReference type="Gene3D" id="2.60.40.10">
    <property type="entry name" value="Immunoglobulins"/>
    <property type="match status" value="2"/>
</dbReference>
<feature type="transmembrane region" description="Helical" evidence="1">
    <location>
        <begin position="126"/>
        <end position="152"/>
    </location>
</feature>
<evidence type="ECO:0000313" key="3">
    <source>
        <dbReference type="EMBL" id="CAL1612848.1"/>
    </source>
</evidence>
<evidence type="ECO:0000259" key="2">
    <source>
        <dbReference type="PROSITE" id="PS50835"/>
    </source>
</evidence>
<name>A0AAV2MHD7_KNICA</name>
<dbReference type="InterPro" id="IPR003599">
    <property type="entry name" value="Ig_sub"/>
</dbReference>
<dbReference type="PROSITE" id="PS50835">
    <property type="entry name" value="IG_LIKE"/>
    <property type="match status" value="1"/>
</dbReference>